<dbReference type="InterPro" id="IPR034151">
    <property type="entry name" value="TOPRIM_DnaG_bac"/>
</dbReference>
<dbReference type="PANTHER" id="PTHR30313:SF2">
    <property type="entry name" value="DNA PRIMASE"/>
    <property type="match status" value="1"/>
</dbReference>
<dbReference type="InterPro" id="IPR036977">
    <property type="entry name" value="DNA_primase_Znf_CHC2"/>
</dbReference>
<dbReference type="CDD" id="cd03364">
    <property type="entry name" value="TOPRIM_DnaG_primases"/>
    <property type="match status" value="1"/>
</dbReference>
<evidence type="ECO:0000256" key="2">
    <source>
        <dbReference type="ARBA" id="ARBA00022515"/>
    </source>
</evidence>
<dbReference type="Pfam" id="PF13662">
    <property type="entry name" value="Toprim_4"/>
    <property type="match status" value="1"/>
</dbReference>
<feature type="compositionally biased region" description="Low complexity" evidence="14">
    <location>
        <begin position="468"/>
        <end position="480"/>
    </location>
</feature>
<evidence type="ECO:0000256" key="5">
    <source>
        <dbReference type="ARBA" id="ARBA00022705"/>
    </source>
</evidence>
<comment type="function">
    <text evidence="12 13">RNA polymerase that catalyzes the synthesis of short RNA molecules used as primers for DNA polymerase during DNA replication.</text>
</comment>
<organism evidence="16 17">
    <name type="scientific">Ancylobacter koreensis</name>
    <dbReference type="NCBI Taxonomy" id="266121"/>
    <lineage>
        <taxon>Bacteria</taxon>
        <taxon>Pseudomonadati</taxon>
        <taxon>Pseudomonadota</taxon>
        <taxon>Alphaproteobacteria</taxon>
        <taxon>Hyphomicrobiales</taxon>
        <taxon>Xanthobacteraceae</taxon>
        <taxon>Ancylobacter</taxon>
    </lineage>
</organism>
<dbReference type="InterPro" id="IPR006171">
    <property type="entry name" value="TOPRIM_dom"/>
</dbReference>
<dbReference type="Proteomes" id="UP001202867">
    <property type="component" value="Unassembled WGS sequence"/>
</dbReference>
<comment type="catalytic activity">
    <reaction evidence="12">
        <text>ssDNA + n NTP = ssDNA/pppN(pN)n-1 hybrid + (n-1) diphosphate.</text>
        <dbReference type="EC" id="2.7.7.101"/>
    </reaction>
</comment>
<evidence type="ECO:0000256" key="13">
    <source>
        <dbReference type="PIRNR" id="PIRNR002811"/>
    </source>
</evidence>
<keyword evidence="6 13" id="KW-0479">Metal-binding</keyword>
<dbReference type="HAMAP" id="MF_00974">
    <property type="entry name" value="DNA_primase_DnaG"/>
    <property type="match status" value="1"/>
</dbReference>
<dbReference type="Gene3D" id="3.90.980.10">
    <property type="entry name" value="DNA primase, catalytic core, N-terminal domain"/>
    <property type="match status" value="1"/>
</dbReference>
<proteinExistence type="inferred from homology"/>
<comment type="cofactor">
    <cofactor evidence="13">
        <name>Zn(2+)</name>
        <dbReference type="ChEBI" id="CHEBI:29105"/>
    </cofactor>
    <text evidence="13">Binds 1 zinc ion per monomer.</text>
</comment>
<keyword evidence="4 12" id="KW-0548">Nucleotidyltransferase</keyword>
<dbReference type="EMBL" id="JALKCG010000006">
    <property type="protein sequence ID" value="MCK0209244.1"/>
    <property type="molecule type" value="Genomic_DNA"/>
</dbReference>
<dbReference type="PROSITE" id="PS50880">
    <property type="entry name" value="TOPRIM"/>
    <property type="match status" value="1"/>
</dbReference>
<dbReference type="Gene3D" id="3.90.580.10">
    <property type="entry name" value="Zinc finger, CHC2-type domain"/>
    <property type="match status" value="1"/>
</dbReference>
<evidence type="ECO:0000256" key="10">
    <source>
        <dbReference type="ARBA" id="ARBA00023125"/>
    </source>
</evidence>
<gene>
    <name evidence="12 16" type="primary">dnaG</name>
    <name evidence="16" type="ORF">MWN33_14505</name>
</gene>
<keyword evidence="10 12" id="KW-0238">DNA-binding</keyword>
<reference evidence="17" key="1">
    <citation type="submission" date="2023-07" db="EMBL/GenBank/DDBJ databases">
        <title>Ancylobacter moscoviensis sp. nov., facultatively methylotrophic bacteria from activated sludge and the reclassification of Starkeya novella (Starkey 1934) Kelly et al. 2000 as Ancylobacter novellus comb. nov., Starkeya koreensis Im et al. 2006 as Ancylobacter koreensis comb.nov., Angulomicrobium tetraedrale Vasil'eva et al. 1986 as Ancylobacter tetraedralis comb. nov., Angulomicrobium amanitiforme Fritz et al. 2004 as Ancylobacter amanitiformis comb. nov. and Methylorhabdus multivorans Doronina et al. 1996 as Ancylobacter multivorans comb. nov. and emended description of the genus Ancylobacter.</title>
        <authorList>
            <person name="Doronina N."/>
            <person name="Chemodurova A."/>
            <person name="Grouzdev D."/>
            <person name="Koziaeva V."/>
            <person name="Shi W."/>
            <person name="Wu L."/>
            <person name="Kaparullina E."/>
        </authorList>
    </citation>
    <scope>NUCLEOTIDE SEQUENCE [LARGE SCALE GENOMIC DNA]</scope>
    <source>
        <strain evidence="17">Jip08</strain>
    </source>
</reference>
<dbReference type="EC" id="2.7.7.101" evidence="12"/>
<dbReference type="PANTHER" id="PTHR30313">
    <property type="entry name" value="DNA PRIMASE"/>
    <property type="match status" value="1"/>
</dbReference>
<comment type="similarity">
    <text evidence="12 13">Belongs to the DnaG primase family.</text>
</comment>
<dbReference type="Pfam" id="PF10410">
    <property type="entry name" value="DnaB_bind"/>
    <property type="match status" value="1"/>
</dbReference>
<keyword evidence="9" id="KW-0460">Magnesium</keyword>
<evidence type="ECO:0000259" key="15">
    <source>
        <dbReference type="PROSITE" id="PS50880"/>
    </source>
</evidence>
<keyword evidence="1 12" id="KW-0240">DNA-directed RNA polymerase</keyword>
<dbReference type="PIRSF" id="PIRSF002811">
    <property type="entry name" value="DnaG"/>
    <property type="match status" value="1"/>
</dbReference>
<feature type="region of interest" description="Disordered" evidence="14">
    <location>
        <begin position="458"/>
        <end position="480"/>
    </location>
</feature>
<dbReference type="SMART" id="SM00400">
    <property type="entry name" value="ZnF_CHCC"/>
    <property type="match status" value="1"/>
</dbReference>
<keyword evidence="7" id="KW-0863">Zinc-finger</keyword>
<dbReference type="InterPro" id="IPR030846">
    <property type="entry name" value="DnaG_bac"/>
</dbReference>
<evidence type="ECO:0000256" key="14">
    <source>
        <dbReference type="SAM" id="MobiDB-lite"/>
    </source>
</evidence>
<keyword evidence="2 12" id="KW-0639">Primosome</keyword>
<protein>
    <recommendedName>
        <fullName evidence="12 13">DNA primase</fullName>
        <ecNumber evidence="12">2.7.7.101</ecNumber>
    </recommendedName>
</protein>
<keyword evidence="17" id="KW-1185">Reference proteome</keyword>
<dbReference type="InterPro" id="IPR006295">
    <property type="entry name" value="DNA_primase_DnaG"/>
</dbReference>
<evidence type="ECO:0000256" key="9">
    <source>
        <dbReference type="ARBA" id="ARBA00022842"/>
    </source>
</evidence>
<dbReference type="NCBIfam" id="TIGR01391">
    <property type="entry name" value="dnaG"/>
    <property type="match status" value="1"/>
</dbReference>
<keyword evidence="5 12" id="KW-0235">DNA replication</keyword>
<dbReference type="RefSeq" id="WP_247201753.1">
    <property type="nucleotide sequence ID" value="NZ_JALKCG010000006.1"/>
</dbReference>
<evidence type="ECO:0000313" key="16">
    <source>
        <dbReference type="EMBL" id="MCK0209244.1"/>
    </source>
</evidence>
<dbReference type="Pfam" id="PF08275">
    <property type="entry name" value="DNAG_N"/>
    <property type="match status" value="1"/>
</dbReference>
<evidence type="ECO:0000256" key="11">
    <source>
        <dbReference type="ARBA" id="ARBA00023163"/>
    </source>
</evidence>
<keyword evidence="11 12" id="KW-0804">Transcription</keyword>
<feature type="domain" description="Toprim" evidence="15">
    <location>
        <begin position="257"/>
        <end position="339"/>
    </location>
</feature>
<sequence length="662" mass="72456">MRFPPSFLDEIRARLPVSEVVGKRVQLKKQGREWRGLSPFNPEKTPSFYVNDQKGFYHCFSSGKHGDQFDFLMDVEGLPFPEAVERLASLAGLPMPVQSREEEQRESRRKTLHEVMELAAKYFEAVLQNRAGAKGRGYLADRGLGPATQARFRLGYALPERFALKEALGSKGVPVEDMIEAGLLVHGEDIAIPYDRFRDRVMFPITDLRGRVVAFGGRALEKEVSAKYLNSPETSLFHKGSLLYNGFNARAAAHNGATVIAAEGYVDVIALVEAGFAGAVAPLGTALTEEQLALLWKMAPEPVLLFDGDKAGRRAAWRAMDLALPHLKPGVSLSFGLLPEGQDPDDLVRAGGREAVDAVLQQARPLADVLWSREIESASVDTPERRAALEARIGEIVRVIADETVRKHYRAELMDRFRRLFAPAIVNGEGGRRGEWQGGQGYGTKGFGTKGFGAQGRGGGFAARGGRRQAPGRPGAGVPAGEAMRHSALVRGAASEIPRNEALLLFALINHPWLIDRCAEELAGLSFQNREAAELRRALIDAHMEGETEDATHLAARLEAQGFAPLAARLARAAIARHDWPAFADAAPADVELWWHQRMVLHRRGHALSSELKEAEKRLAEEPTEMNWARFLDVQSQLAALDGTEALVEGFGAASGRPARSM</sequence>
<accession>A0ABT0DPX4</accession>
<evidence type="ECO:0000256" key="4">
    <source>
        <dbReference type="ARBA" id="ARBA00022695"/>
    </source>
</evidence>
<evidence type="ECO:0000256" key="12">
    <source>
        <dbReference type="HAMAP-Rule" id="MF_00974"/>
    </source>
</evidence>
<keyword evidence="8 13" id="KW-0862">Zinc</keyword>
<evidence type="ECO:0000313" key="17">
    <source>
        <dbReference type="Proteomes" id="UP001202867"/>
    </source>
</evidence>
<comment type="subunit">
    <text evidence="12">Monomer. Interacts with DnaB.</text>
</comment>
<dbReference type="InterPro" id="IPR037068">
    <property type="entry name" value="DNA_primase_core_N_sf"/>
</dbReference>
<keyword evidence="3 12" id="KW-0808">Transferase</keyword>
<comment type="caution">
    <text evidence="12">Lacks conserved residue(s) required for the propagation of feature annotation.</text>
</comment>
<dbReference type="SMART" id="SM00493">
    <property type="entry name" value="TOPRIM"/>
    <property type="match status" value="1"/>
</dbReference>
<dbReference type="Gene3D" id="3.40.1360.10">
    <property type="match status" value="1"/>
</dbReference>
<dbReference type="SUPFAM" id="SSF56731">
    <property type="entry name" value="DNA primase core"/>
    <property type="match status" value="1"/>
</dbReference>
<evidence type="ECO:0000256" key="8">
    <source>
        <dbReference type="ARBA" id="ARBA00022833"/>
    </source>
</evidence>
<dbReference type="InterPro" id="IPR002694">
    <property type="entry name" value="Znf_CHC2"/>
</dbReference>
<dbReference type="InterPro" id="IPR050219">
    <property type="entry name" value="DnaG_primase"/>
</dbReference>
<evidence type="ECO:0000256" key="6">
    <source>
        <dbReference type="ARBA" id="ARBA00022723"/>
    </source>
</evidence>
<dbReference type="InterPro" id="IPR019475">
    <property type="entry name" value="DNA_primase_DnaB-bd"/>
</dbReference>
<evidence type="ECO:0000256" key="3">
    <source>
        <dbReference type="ARBA" id="ARBA00022679"/>
    </source>
</evidence>
<name>A0ABT0DPX4_9HYPH</name>
<dbReference type="SUPFAM" id="SSF57783">
    <property type="entry name" value="Zinc beta-ribbon"/>
    <property type="match status" value="1"/>
</dbReference>
<evidence type="ECO:0000256" key="7">
    <source>
        <dbReference type="ARBA" id="ARBA00022771"/>
    </source>
</evidence>
<comment type="caution">
    <text evidence="16">The sequence shown here is derived from an EMBL/GenBank/DDBJ whole genome shotgun (WGS) entry which is preliminary data.</text>
</comment>
<dbReference type="InterPro" id="IPR013264">
    <property type="entry name" value="DNAG_N"/>
</dbReference>
<dbReference type="Pfam" id="PF01807">
    <property type="entry name" value="Zn_ribbon_DnaG"/>
    <property type="match status" value="1"/>
</dbReference>
<evidence type="ECO:0000256" key="1">
    <source>
        <dbReference type="ARBA" id="ARBA00022478"/>
    </source>
</evidence>